<dbReference type="InterPro" id="IPR051606">
    <property type="entry name" value="Polyketide_Oxido-like"/>
</dbReference>
<gene>
    <name evidence="2" type="ORF">D9753_34200</name>
</gene>
<dbReference type="RefSeq" id="WP_121790524.1">
    <property type="nucleotide sequence ID" value="NZ_CP033073.1"/>
</dbReference>
<dbReference type="EMBL" id="CP033073">
    <property type="protein sequence ID" value="AYN43098.1"/>
    <property type="molecule type" value="Genomic_DNA"/>
</dbReference>
<organism evidence="2 3">
    <name type="scientific">Streptomyces dangxiongensis</name>
    <dbReference type="NCBI Taxonomy" id="1442032"/>
    <lineage>
        <taxon>Bacteria</taxon>
        <taxon>Bacillati</taxon>
        <taxon>Actinomycetota</taxon>
        <taxon>Actinomycetes</taxon>
        <taxon>Kitasatosporales</taxon>
        <taxon>Streptomycetaceae</taxon>
        <taxon>Streptomyces</taxon>
    </lineage>
</organism>
<evidence type="ECO:0000259" key="1">
    <source>
        <dbReference type="Pfam" id="PF13460"/>
    </source>
</evidence>
<feature type="domain" description="NAD(P)-binding" evidence="1">
    <location>
        <begin position="7"/>
        <end position="197"/>
    </location>
</feature>
<sequence>MNIVVLGATGMIGRRIAAEAVHRGHHVVAASRSGEAPLDHALLTGAAVDASAPEQVADAVRGADVVVSALVPPRDGSDPRKPFAALNEALLEGARRGGVRRVAVVGGAGSLLTDGGARLMDAPGFPAEYKGEALAHADLLDALAEVTDLEWTAVSPAALIAPGERTGVFRTGGDLLITDAEGNSAISAEDYAIAFVDELERGAHPRARMSVAY</sequence>
<dbReference type="SUPFAM" id="SSF51735">
    <property type="entry name" value="NAD(P)-binding Rossmann-fold domains"/>
    <property type="match status" value="1"/>
</dbReference>
<protein>
    <submittedName>
        <fullName evidence="2">NAD-dependent epimerase/dehydratase family protein</fullName>
    </submittedName>
</protein>
<dbReference type="PANTHER" id="PTHR43355:SF2">
    <property type="entry name" value="FLAVIN REDUCTASE (NADPH)"/>
    <property type="match status" value="1"/>
</dbReference>
<keyword evidence="3" id="KW-1185">Reference proteome</keyword>
<dbReference type="GO" id="GO:0016646">
    <property type="term" value="F:oxidoreductase activity, acting on the CH-NH group of donors, NAD or NADP as acceptor"/>
    <property type="evidence" value="ECO:0007669"/>
    <property type="project" value="TreeGrafter"/>
</dbReference>
<dbReference type="OrthoDB" id="3191258at2"/>
<dbReference type="InterPro" id="IPR016040">
    <property type="entry name" value="NAD(P)-bd_dom"/>
</dbReference>
<dbReference type="PANTHER" id="PTHR43355">
    <property type="entry name" value="FLAVIN REDUCTASE (NADPH)"/>
    <property type="match status" value="1"/>
</dbReference>
<dbReference type="Pfam" id="PF13460">
    <property type="entry name" value="NAD_binding_10"/>
    <property type="match status" value="1"/>
</dbReference>
<reference evidence="2 3" key="1">
    <citation type="submission" date="2018-10" db="EMBL/GenBank/DDBJ databases">
        <title>The genome of Streptomyces dangxiongensis Z022.</title>
        <authorList>
            <person name="Zhang B."/>
        </authorList>
    </citation>
    <scope>NUCLEOTIDE SEQUENCE [LARGE SCALE GENOMIC DNA]</scope>
    <source>
        <strain evidence="2 3">Z022</strain>
    </source>
</reference>
<proteinExistence type="predicted"/>
<evidence type="ECO:0000313" key="3">
    <source>
        <dbReference type="Proteomes" id="UP000268329"/>
    </source>
</evidence>
<dbReference type="AlphaFoldDB" id="A0A3G2JKX5"/>
<dbReference type="InterPro" id="IPR036291">
    <property type="entry name" value="NAD(P)-bd_dom_sf"/>
</dbReference>
<accession>A0A3G2JKX5</accession>
<name>A0A3G2JKX5_9ACTN</name>
<dbReference type="KEGG" id="sdd:D9753_34200"/>
<dbReference type="Proteomes" id="UP000268329">
    <property type="component" value="Chromosome"/>
</dbReference>
<dbReference type="Gene3D" id="3.40.50.720">
    <property type="entry name" value="NAD(P)-binding Rossmann-like Domain"/>
    <property type="match status" value="1"/>
</dbReference>
<evidence type="ECO:0000313" key="2">
    <source>
        <dbReference type="EMBL" id="AYN43098.1"/>
    </source>
</evidence>